<dbReference type="InterPro" id="IPR010982">
    <property type="entry name" value="Lambda_DNA-bd_dom_sf"/>
</dbReference>
<name>A0A501WZA8_9RHOB</name>
<organism evidence="1 2">
    <name type="scientific">Amaricoccus solimangrovi</name>
    <dbReference type="NCBI Taxonomy" id="2589815"/>
    <lineage>
        <taxon>Bacteria</taxon>
        <taxon>Pseudomonadati</taxon>
        <taxon>Pseudomonadota</taxon>
        <taxon>Alphaproteobacteria</taxon>
        <taxon>Rhodobacterales</taxon>
        <taxon>Paracoccaceae</taxon>
        <taxon>Amaricoccus</taxon>
    </lineage>
</organism>
<dbReference type="RefSeq" id="WP_140452678.1">
    <property type="nucleotide sequence ID" value="NZ_VFRP01000002.1"/>
</dbReference>
<dbReference type="Proteomes" id="UP000319255">
    <property type="component" value="Unassembled WGS sequence"/>
</dbReference>
<reference evidence="1 2" key="1">
    <citation type="submission" date="2019-06" db="EMBL/GenBank/DDBJ databases">
        <title>A novel bacterium of genus Amaricoccus, isolated from marine sediment.</title>
        <authorList>
            <person name="Huang H."/>
            <person name="Mo K."/>
            <person name="Hu Y."/>
        </authorList>
    </citation>
    <scope>NUCLEOTIDE SEQUENCE [LARGE SCALE GENOMIC DNA]</scope>
    <source>
        <strain evidence="1 2">HB172011</strain>
    </source>
</reference>
<evidence type="ECO:0000313" key="1">
    <source>
        <dbReference type="EMBL" id="TPE53057.1"/>
    </source>
</evidence>
<sequence>MEKDIDPVTLAVIRNVSAIMEEKEMKPADVKRAGGLGQSTMHDLLVRHRSPGVDTLGRIAAGLSEEPYVLLLEPSKRDALRRALRTFGKADADDLLRIEAMVEAFLGSSAAPQLGEEPRSGKAASE</sequence>
<keyword evidence="2" id="KW-1185">Reference proteome</keyword>
<dbReference type="Gene3D" id="1.10.260.40">
    <property type="entry name" value="lambda repressor-like DNA-binding domains"/>
    <property type="match status" value="1"/>
</dbReference>
<proteinExistence type="predicted"/>
<evidence type="ECO:0000313" key="2">
    <source>
        <dbReference type="Proteomes" id="UP000319255"/>
    </source>
</evidence>
<dbReference type="GO" id="GO:0003677">
    <property type="term" value="F:DNA binding"/>
    <property type="evidence" value="ECO:0007669"/>
    <property type="project" value="InterPro"/>
</dbReference>
<dbReference type="AlphaFoldDB" id="A0A501WZA8"/>
<accession>A0A501WZA8</accession>
<dbReference type="EMBL" id="VFRP01000002">
    <property type="protein sequence ID" value="TPE53057.1"/>
    <property type="molecule type" value="Genomic_DNA"/>
</dbReference>
<gene>
    <name evidence="1" type="ORF">FJM51_03255</name>
</gene>
<evidence type="ECO:0008006" key="3">
    <source>
        <dbReference type="Google" id="ProtNLM"/>
    </source>
</evidence>
<comment type="caution">
    <text evidence="1">The sequence shown here is derived from an EMBL/GenBank/DDBJ whole genome shotgun (WGS) entry which is preliminary data.</text>
</comment>
<protein>
    <recommendedName>
        <fullName evidence="3">XRE family transcriptional regulator</fullName>
    </recommendedName>
</protein>